<dbReference type="KEGG" id="loa:LOAG_03637"/>
<dbReference type="FunFam" id="3.40.50.720:FF:000304">
    <property type="entry name" value="UDP-glucose 4,6-dehydratase"/>
    <property type="match status" value="1"/>
</dbReference>
<evidence type="ECO:0000256" key="4">
    <source>
        <dbReference type="ARBA" id="ARBA00067702"/>
    </source>
</evidence>
<dbReference type="InterPro" id="IPR036291">
    <property type="entry name" value="NAD(P)-bd_dom_sf"/>
</dbReference>
<dbReference type="OrthoDB" id="16464at2759"/>
<dbReference type="Pfam" id="PF01370">
    <property type="entry name" value="Epimerase"/>
    <property type="match status" value="1"/>
</dbReference>
<dbReference type="AlphaFoldDB" id="A0A1S0U5X5"/>
<organism evidence="6">
    <name type="scientific">Loa loa</name>
    <name type="common">Eye worm</name>
    <name type="synonym">Filaria loa</name>
    <dbReference type="NCBI Taxonomy" id="7209"/>
    <lineage>
        <taxon>Eukaryota</taxon>
        <taxon>Metazoa</taxon>
        <taxon>Ecdysozoa</taxon>
        <taxon>Nematoda</taxon>
        <taxon>Chromadorea</taxon>
        <taxon>Rhabditida</taxon>
        <taxon>Spirurina</taxon>
        <taxon>Spiruromorpha</taxon>
        <taxon>Filarioidea</taxon>
        <taxon>Onchocercidae</taxon>
        <taxon>Loa</taxon>
    </lineage>
</organism>
<evidence type="ECO:0000313" key="6">
    <source>
        <dbReference type="EMBL" id="EFO24845.2"/>
    </source>
</evidence>
<proteinExistence type="inferred from homology"/>
<evidence type="ECO:0000256" key="2">
    <source>
        <dbReference type="ARBA" id="ARBA00008178"/>
    </source>
</evidence>
<dbReference type="EMBL" id="JH712072">
    <property type="protein sequence ID" value="EFO24845.2"/>
    <property type="molecule type" value="Genomic_DNA"/>
</dbReference>
<dbReference type="PANTHER" id="PTHR43000">
    <property type="entry name" value="DTDP-D-GLUCOSE 4,6-DEHYDRATASE-RELATED"/>
    <property type="match status" value="1"/>
</dbReference>
<dbReference type="GO" id="GO:0008460">
    <property type="term" value="F:dTDP-glucose 4,6-dehydratase activity"/>
    <property type="evidence" value="ECO:0007669"/>
    <property type="project" value="UniProtKB-EC"/>
</dbReference>
<accession>A0A1S0U5X5</accession>
<evidence type="ECO:0000259" key="5">
    <source>
        <dbReference type="Pfam" id="PF01370"/>
    </source>
</evidence>
<dbReference type="CTD" id="9941029"/>
<sequence length="389" mass="44138">MSYQPYSVLVTGGCGFIGSNFINSVFQKWHMTRFVNIDKLTYGIRETNVAAEVRQSNRYKFFKGTVRDIDLLLCLLRDYQIDTIVHFAAVTHVDESYIDRIGTIEENVMSTTVLLEAAALRYNGIKRLLHISTDEVYGESEEGSTPKVEYSLLNPTNPYSASKACCEMILKAYWHSYKIPFVMVRINNIYGPKQTLSKLIPKFISLAVEGKPYPLMGDGMHTRSWIYVDDCTDAIRRVCEIGRIGEIYNIGTEFEITNYDVTMLIHQTGEQLSVVYLAKAGVLFQRVLYLPFRALLLRKPVGLGMDFNCLRLNSLTSDVNAIFLVKVCRGSLEHHAEKDFRWDYINSSALQFSAALWLMILSHTGGLRSIQLSPVVVYYAELLSFGLCG</sequence>
<name>A0A1S0U5X5_LOALO</name>
<protein>
    <recommendedName>
        <fullName evidence="4">dTDP-D-glucose 4,6-dehydratase</fullName>
        <ecNumber evidence="3">4.2.1.46</ecNumber>
    </recommendedName>
</protein>
<dbReference type="InterPro" id="IPR001509">
    <property type="entry name" value="Epimerase_deHydtase"/>
</dbReference>
<evidence type="ECO:0000256" key="3">
    <source>
        <dbReference type="ARBA" id="ARBA00011990"/>
    </source>
</evidence>
<comment type="catalytic activity">
    <reaction evidence="1">
        <text>dTDP-alpha-D-glucose = dTDP-4-dehydro-6-deoxy-alpha-D-glucose + H2O</text>
        <dbReference type="Rhea" id="RHEA:17221"/>
        <dbReference type="ChEBI" id="CHEBI:15377"/>
        <dbReference type="ChEBI" id="CHEBI:57477"/>
        <dbReference type="ChEBI" id="CHEBI:57649"/>
        <dbReference type="EC" id="4.2.1.46"/>
    </reaction>
</comment>
<dbReference type="GeneID" id="9941029"/>
<reference evidence="6" key="1">
    <citation type="submission" date="2012-04" db="EMBL/GenBank/DDBJ databases">
        <title>The Genome Sequence of Loa loa.</title>
        <authorList>
            <consortium name="The Broad Institute Genome Sequencing Platform"/>
            <consortium name="Broad Institute Genome Sequencing Center for Infectious Disease"/>
            <person name="Nutman T.B."/>
            <person name="Fink D.L."/>
            <person name="Russ C."/>
            <person name="Young S."/>
            <person name="Zeng Q."/>
            <person name="Gargeya S."/>
            <person name="Alvarado L."/>
            <person name="Berlin A."/>
            <person name="Chapman S.B."/>
            <person name="Chen Z."/>
            <person name="Freedman E."/>
            <person name="Gellesch M."/>
            <person name="Goldberg J."/>
            <person name="Griggs A."/>
            <person name="Gujja S."/>
            <person name="Heilman E.R."/>
            <person name="Heiman D."/>
            <person name="Howarth C."/>
            <person name="Mehta T."/>
            <person name="Neiman D."/>
            <person name="Pearson M."/>
            <person name="Roberts A."/>
            <person name="Saif S."/>
            <person name="Shea T."/>
            <person name="Shenoy N."/>
            <person name="Sisk P."/>
            <person name="Stolte C."/>
            <person name="Sykes S."/>
            <person name="White J."/>
            <person name="Yandava C."/>
            <person name="Haas B."/>
            <person name="Henn M.R."/>
            <person name="Nusbaum C."/>
            <person name="Birren B."/>
        </authorList>
    </citation>
    <scope>NUCLEOTIDE SEQUENCE [LARGE SCALE GENOMIC DNA]</scope>
</reference>
<dbReference type="FunCoup" id="A0A1S0U5X5">
    <property type="interactions" value="602"/>
</dbReference>
<dbReference type="RefSeq" id="XP_020303270.1">
    <property type="nucleotide sequence ID" value="XM_020446380.1"/>
</dbReference>
<feature type="domain" description="NAD-dependent epimerase/dehydratase" evidence="5">
    <location>
        <begin position="8"/>
        <end position="251"/>
    </location>
</feature>
<evidence type="ECO:0000256" key="1">
    <source>
        <dbReference type="ARBA" id="ARBA00001539"/>
    </source>
</evidence>
<dbReference type="OMA" id="EWCQHVQ"/>
<dbReference type="GO" id="GO:0009225">
    <property type="term" value="P:nucleotide-sugar metabolic process"/>
    <property type="evidence" value="ECO:0007669"/>
    <property type="project" value="UniProtKB-ARBA"/>
</dbReference>
<gene>
    <name evidence="6" type="ORF">LOAG_03637</name>
</gene>
<dbReference type="Gene3D" id="3.40.50.720">
    <property type="entry name" value="NAD(P)-binding Rossmann-like Domain"/>
    <property type="match status" value="1"/>
</dbReference>
<comment type="similarity">
    <text evidence="2">Belongs to the NAD(P)-dependent epimerase/dehydratase family. dTDP-glucose dehydratase subfamily.</text>
</comment>
<dbReference type="EC" id="4.2.1.46" evidence="3"/>
<dbReference type="InParanoid" id="A0A1S0U5X5"/>
<dbReference type="Gene3D" id="3.90.25.10">
    <property type="entry name" value="UDP-galactose 4-epimerase, domain 1"/>
    <property type="match status" value="1"/>
</dbReference>
<dbReference type="SUPFAM" id="SSF51735">
    <property type="entry name" value="NAD(P)-binding Rossmann-fold domains"/>
    <property type="match status" value="1"/>
</dbReference>